<comment type="caution">
    <text evidence="1">The sequence shown here is derived from an EMBL/GenBank/DDBJ whole genome shotgun (WGS) entry which is preliminary data.</text>
</comment>
<dbReference type="EMBL" id="JAPEIS010000014">
    <property type="protein sequence ID" value="KAJ8060077.1"/>
    <property type="molecule type" value="Genomic_DNA"/>
</dbReference>
<dbReference type="AlphaFoldDB" id="A0A9X0DFT3"/>
<reference evidence="1" key="1">
    <citation type="submission" date="2022-11" db="EMBL/GenBank/DDBJ databases">
        <title>Genome Resource of Sclerotinia nivalis Strain SnTB1, a Plant Pathogen Isolated from American Ginseng.</title>
        <authorList>
            <person name="Fan S."/>
        </authorList>
    </citation>
    <scope>NUCLEOTIDE SEQUENCE</scope>
    <source>
        <strain evidence="1">SnTB1</strain>
    </source>
</reference>
<dbReference type="OrthoDB" id="3474385at2759"/>
<evidence type="ECO:0000313" key="1">
    <source>
        <dbReference type="EMBL" id="KAJ8060077.1"/>
    </source>
</evidence>
<evidence type="ECO:0000313" key="2">
    <source>
        <dbReference type="Proteomes" id="UP001152300"/>
    </source>
</evidence>
<keyword evidence="2" id="KW-1185">Reference proteome</keyword>
<proteinExistence type="predicted"/>
<name>A0A9X0DFT3_9HELO</name>
<organism evidence="1 2">
    <name type="scientific">Sclerotinia nivalis</name>
    <dbReference type="NCBI Taxonomy" id="352851"/>
    <lineage>
        <taxon>Eukaryota</taxon>
        <taxon>Fungi</taxon>
        <taxon>Dikarya</taxon>
        <taxon>Ascomycota</taxon>
        <taxon>Pezizomycotina</taxon>
        <taxon>Leotiomycetes</taxon>
        <taxon>Helotiales</taxon>
        <taxon>Sclerotiniaceae</taxon>
        <taxon>Sclerotinia</taxon>
    </lineage>
</organism>
<accession>A0A9X0DFT3</accession>
<gene>
    <name evidence="1" type="ORF">OCU04_011687</name>
</gene>
<sequence>MLHEEIETIGHFGYFPQSYELFSSWMPEVISNVKQKYDDLHAKIKNAHAAVERRLKVFVRHGSGPTKDGKPRSTL</sequence>
<dbReference type="Proteomes" id="UP001152300">
    <property type="component" value="Unassembled WGS sequence"/>
</dbReference>
<protein>
    <submittedName>
        <fullName evidence="1">Uncharacterized protein</fullName>
    </submittedName>
</protein>